<dbReference type="GO" id="GO:0005886">
    <property type="term" value="C:plasma membrane"/>
    <property type="evidence" value="ECO:0007669"/>
    <property type="project" value="UniProtKB-SubCell"/>
</dbReference>
<evidence type="ECO:0000256" key="8">
    <source>
        <dbReference type="SAM" id="Phobius"/>
    </source>
</evidence>
<evidence type="ECO:0000256" key="5">
    <source>
        <dbReference type="ARBA" id="ARBA00022692"/>
    </source>
</evidence>
<evidence type="ECO:0000313" key="10">
    <source>
        <dbReference type="Proteomes" id="UP000515317"/>
    </source>
</evidence>
<keyword evidence="10" id="KW-1185">Reference proteome</keyword>
<dbReference type="CDD" id="cd06550">
    <property type="entry name" value="TM_ABC_iron-siderophores_like"/>
    <property type="match status" value="1"/>
</dbReference>
<feature type="transmembrane region" description="Helical" evidence="8">
    <location>
        <begin position="144"/>
        <end position="165"/>
    </location>
</feature>
<dbReference type="PANTHER" id="PTHR30472">
    <property type="entry name" value="FERRIC ENTEROBACTIN TRANSPORT SYSTEM PERMEASE PROTEIN"/>
    <property type="match status" value="1"/>
</dbReference>
<evidence type="ECO:0000313" key="9">
    <source>
        <dbReference type="EMBL" id="BCJ90578.1"/>
    </source>
</evidence>
<dbReference type="RefSeq" id="WP_222877200.1">
    <property type="nucleotide sequence ID" value="NZ_AP023361.1"/>
</dbReference>
<evidence type="ECO:0000256" key="6">
    <source>
        <dbReference type="ARBA" id="ARBA00022989"/>
    </source>
</evidence>
<dbReference type="InterPro" id="IPR000522">
    <property type="entry name" value="ABC_transptr_permease_BtuC"/>
</dbReference>
<sequence>MTRAVTVLLILILALLAASLSLGDYAVPVRDIVQILTGAEAREPQAAMIVLDIRLPRVLTALLVGLALGVGGVIIQAVMRNPLAEPGLLGINSGAAVAAMLLIVQMGEAPLHLLPWFAFAGALAASLAIYLLSLSGGASATRIILIGIGISALCGAAMGFMSAFGDVTAVQRAMIWLSGSVYDSRWVKLQLLFLWLLLPLLLAWMSARELDALGLGDAPAQAIGQRVHLVRGAMILLCSMICGAAVAAAGLIGFVGLVAPHLARHLVGPRHALMMPVAALGGGALVMAADLAGRTLIAPAQLPAGLVTALIGAPFFAYLLWTRRDAQFR</sequence>
<feature type="transmembrane region" description="Helical" evidence="8">
    <location>
        <begin position="58"/>
        <end position="75"/>
    </location>
</feature>
<dbReference type="FunFam" id="1.10.3470.10:FF:000001">
    <property type="entry name" value="Vitamin B12 ABC transporter permease BtuC"/>
    <property type="match status" value="1"/>
</dbReference>
<feature type="transmembrane region" description="Helical" evidence="8">
    <location>
        <begin position="87"/>
        <end position="107"/>
    </location>
</feature>
<dbReference type="KEGG" id="tso:IZ6_13130"/>
<dbReference type="Pfam" id="PF01032">
    <property type="entry name" value="FecCD"/>
    <property type="match status" value="1"/>
</dbReference>
<keyword evidence="3" id="KW-0813">Transport</keyword>
<feature type="transmembrane region" description="Helical" evidence="8">
    <location>
        <begin position="113"/>
        <end position="132"/>
    </location>
</feature>
<dbReference type="InterPro" id="IPR037294">
    <property type="entry name" value="ABC_BtuC-like"/>
</dbReference>
<dbReference type="Gene3D" id="1.10.3470.10">
    <property type="entry name" value="ABC transporter involved in vitamin B12 uptake, BtuC"/>
    <property type="match status" value="1"/>
</dbReference>
<feature type="transmembrane region" description="Helical" evidence="8">
    <location>
        <begin position="185"/>
        <end position="205"/>
    </location>
</feature>
<keyword evidence="5 8" id="KW-0812">Transmembrane</keyword>
<evidence type="ECO:0000256" key="2">
    <source>
        <dbReference type="ARBA" id="ARBA00007935"/>
    </source>
</evidence>
<dbReference type="PANTHER" id="PTHR30472:SF24">
    <property type="entry name" value="FERRIC ENTEROBACTIN TRANSPORT SYSTEM PERMEASE PROTEIN FEPG"/>
    <property type="match status" value="1"/>
</dbReference>
<protein>
    <submittedName>
        <fullName evidence="9">Iron ABC transporter permease</fullName>
    </submittedName>
</protein>
<accession>A0A6S6QVQ0</accession>
<keyword evidence="6 8" id="KW-1133">Transmembrane helix</keyword>
<dbReference type="SUPFAM" id="SSF81345">
    <property type="entry name" value="ABC transporter involved in vitamin B12 uptake, BtuC"/>
    <property type="match status" value="1"/>
</dbReference>
<reference evidence="9 10" key="1">
    <citation type="submission" date="2020-08" db="EMBL/GenBank/DDBJ databases">
        <title>Genome sequence of Rhizobiales bacterium strain IZ6.</title>
        <authorList>
            <person name="Nakai R."/>
            <person name="Naganuma T."/>
        </authorList>
    </citation>
    <scope>NUCLEOTIDE SEQUENCE [LARGE SCALE GENOMIC DNA]</scope>
    <source>
        <strain evidence="9 10">IZ6</strain>
    </source>
</reference>
<keyword evidence="4" id="KW-1003">Cell membrane</keyword>
<evidence type="ECO:0000256" key="3">
    <source>
        <dbReference type="ARBA" id="ARBA00022448"/>
    </source>
</evidence>
<evidence type="ECO:0000256" key="7">
    <source>
        <dbReference type="ARBA" id="ARBA00023136"/>
    </source>
</evidence>
<organism evidence="9 10">
    <name type="scientific">Terrihabitans soli</name>
    <dbReference type="NCBI Taxonomy" id="708113"/>
    <lineage>
        <taxon>Bacteria</taxon>
        <taxon>Pseudomonadati</taxon>
        <taxon>Pseudomonadota</taxon>
        <taxon>Alphaproteobacteria</taxon>
        <taxon>Hyphomicrobiales</taxon>
        <taxon>Terrihabitans</taxon>
    </lineage>
</organism>
<dbReference type="GO" id="GO:0033214">
    <property type="term" value="P:siderophore-iron import into cell"/>
    <property type="evidence" value="ECO:0007669"/>
    <property type="project" value="TreeGrafter"/>
</dbReference>
<feature type="transmembrane region" description="Helical" evidence="8">
    <location>
        <begin position="304"/>
        <end position="321"/>
    </location>
</feature>
<evidence type="ECO:0000256" key="4">
    <source>
        <dbReference type="ARBA" id="ARBA00022475"/>
    </source>
</evidence>
<comment type="similarity">
    <text evidence="2">Belongs to the binding-protein-dependent transport system permease family. FecCD subfamily.</text>
</comment>
<gene>
    <name evidence="9" type="ORF">IZ6_13130</name>
</gene>
<dbReference type="GO" id="GO:0022857">
    <property type="term" value="F:transmembrane transporter activity"/>
    <property type="evidence" value="ECO:0007669"/>
    <property type="project" value="InterPro"/>
</dbReference>
<feature type="transmembrane region" description="Helical" evidence="8">
    <location>
        <begin position="271"/>
        <end position="292"/>
    </location>
</feature>
<comment type="subcellular location">
    <subcellularLocation>
        <location evidence="1">Cell membrane</location>
        <topology evidence="1">Multi-pass membrane protein</topology>
    </subcellularLocation>
</comment>
<dbReference type="AlphaFoldDB" id="A0A6S6QVQ0"/>
<dbReference type="Proteomes" id="UP000515317">
    <property type="component" value="Chromosome"/>
</dbReference>
<feature type="transmembrane region" description="Helical" evidence="8">
    <location>
        <begin position="234"/>
        <end position="259"/>
    </location>
</feature>
<evidence type="ECO:0000256" key="1">
    <source>
        <dbReference type="ARBA" id="ARBA00004651"/>
    </source>
</evidence>
<keyword evidence="7 8" id="KW-0472">Membrane</keyword>
<dbReference type="EMBL" id="AP023361">
    <property type="protein sequence ID" value="BCJ90578.1"/>
    <property type="molecule type" value="Genomic_DNA"/>
</dbReference>
<name>A0A6S6QVQ0_9HYPH</name>
<proteinExistence type="inferred from homology"/>